<feature type="domain" description="FAD dependent oxidoreductase" evidence="2">
    <location>
        <begin position="30"/>
        <end position="380"/>
    </location>
</feature>
<name>A0A2I7KF85_9RHOB</name>
<dbReference type="InterPro" id="IPR006076">
    <property type="entry name" value="FAD-dep_OxRdtase"/>
</dbReference>
<accession>A0A2I7KF85</accession>
<geneLocation type="plasmid" evidence="4">
    <name>pp88_a</name>
</geneLocation>
<dbReference type="GO" id="GO:0016491">
    <property type="term" value="F:oxidoreductase activity"/>
    <property type="evidence" value="ECO:0007669"/>
    <property type="project" value="UniProtKB-KW"/>
</dbReference>
<evidence type="ECO:0000259" key="2">
    <source>
        <dbReference type="Pfam" id="PF01266"/>
    </source>
</evidence>
<dbReference type="Pfam" id="PF01266">
    <property type="entry name" value="DAO"/>
    <property type="match status" value="1"/>
</dbReference>
<evidence type="ECO:0000256" key="1">
    <source>
        <dbReference type="ARBA" id="ARBA00023002"/>
    </source>
</evidence>
<dbReference type="RefSeq" id="WP_102884464.1">
    <property type="nucleotide sequence ID" value="NZ_CP010600.1"/>
</dbReference>
<evidence type="ECO:0000313" key="4">
    <source>
        <dbReference type="Proteomes" id="UP000236447"/>
    </source>
</evidence>
<gene>
    <name evidence="3" type="ORF">PhaeoP88_03936</name>
</gene>
<keyword evidence="1" id="KW-0560">Oxidoreductase</keyword>
<sequence length="433" mass="45785">MTPDRNRSLWQTTCREDLDAAALHDDVSADLVVVGGGYTGCSAALRAAELGADVRLLEAETFGAGGSGRNVGLVNAGLWLPPKKINSVLGEANGTRLSTLLAAAPAAVFELIKTHQIDCEPIQTGTLHCAHARSGLKDLRKRHQQLTAIGAPVTLLSRGDAIARVGSDAVYGALFDPRAGTIQPLAYAIGLARAAASQGARLHASSPVVSLTRETDGWRVSTPEGTVRARHLIMATNAYPLPITGYTAPATIPVSYFQAATAPLPAGLAGRILPQAEGCWDTGLIMSSWRRDRAGRLIIGGMGDLSHPARSVHTNWLRRKLAVMFPALADHPFEAEWAGKIAMTTEHIPKIVDLGQGFACFGYSGRGIGPGTVFGRRMAEALMHGDRSLLPIPVSDDHRLPFAGVRGAYYETGATLVHLLAGRVGQTPTPTDQ</sequence>
<reference evidence="3 4" key="2">
    <citation type="journal article" date="2017" name="Genome Biol. Evol.">
        <title>Trajectories and Drivers of Genome Evolution in Surface-Associated Marine Phaeobacter.</title>
        <authorList>
            <person name="Freese H.M."/>
            <person name="Sikorski J."/>
            <person name="Bunk B."/>
            <person name="Scheuner C."/>
            <person name="Meier-Kolthoff J.P."/>
            <person name="Sproer C."/>
            <person name="Gram L."/>
            <person name="Overmann J."/>
        </authorList>
    </citation>
    <scope>NUCLEOTIDE SEQUENCE [LARGE SCALE GENOMIC DNA]</scope>
    <source>
        <strain evidence="3 4">P88</strain>
        <plasmid evidence="4">pp88_a</plasmid>
    </source>
</reference>
<dbReference type="AlphaFoldDB" id="A0A2I7KF85"/>
<dbReference type="EMBL" id="CP010726">
    <property type="protein sequence ID" value="AUR01248.1"/>
    <property type="molecule type" value="Genomic_DNA"/>
</dbReference>
<organism evidence="3 4">
    <name type="scientific">Phaeobacter inhibens</name>
    <dbReference type="NCBI Taxonomy" id="221822"/>
    <lineage>
        <taxon>Bacteria</taxon>
        <taxon>Pseudomonadati</taxon>
        <taxon>Pseudomonadota</taxon>
        <taxon>Alphaproteobacteria</taxon>
        <taxon>Rhodobacterales</taxon>
        <taxon>Roseobacteraceae</taxon>
        <taxon>Phaeobacter</taxon>
    </lineage>
</organism>
<reference evidence="3 4" key="1">
    <citation type="journal article" date="2017" name="Front. Microbiol.">
        <title>Phaeobacter piscinae sp. nov., a species of the Roseobacter group and potential aquaculture probiont.</title>
        <authorList>
            <person name="Sonnenschein E.C."/>
            <person name="Phippen C.B.W."/>
            <person name="Nielsen K.F."/>
            <person name="Mateiu R.V."/>
            <person name="Melchiorsen J."/>
            <person name="Gram L."/>
            <person name="Overmann J."/>
            <person name="Freese H.M."/>
        </authorList>
    </citation>
    <scope>NUCLEOTIDE SEQUENCE [LARGE SCALE GENOMIC DNA]</scope>
    <source>
        <strain evidence="3 4">P88</strain>
        <plasmid evidence="4">pp88_a</plasmid>
    </source>
</reference>
<dbReference type="Proteomes" id="UP000236447">
    <property type="component" value="Plasmid pP88_a"/>
</dbReference>
<keyword evidence="3" id="KW-0614">Plasmid</keyword>
<dbReference type="Gene3D" id="3.50.50.60">
    <property type="entry name" value="FAD/NAD(P)-binding domain"/>
    <property type="match status" value="1"/>
</dbReference>
<proteinExistence type="predicted"/>
<dbReference type="PANTHER" id="PTHR13847">
    <property type="entry name" value="SARCOSINE DEHYDROGENASE-RELATED"/>
    <property type="match status" value="1"/>
</dbReference>
<protein>
    <submittedName>
        <fullName evidence="3">FAD dependent oxidoreductase</fullName>
    </submittedName>
</protein>
<dbReference type="InterPro" id="IPR036188">
    <property type="entry name" value="FAD/NAD-bd_sf"/>
</dbReference>
<dbReference type="Gene3D" id="3.30.9.10">
    <property type="entry name" value="D-Amino Acid Oxidase, subunit A, domain 2"/>
    <property type="match status" value="1"/>
</dbReference>
<dbReference type="GO" id="GO:0005737">
    <property type="term" value="C:cytoplasm"/>
    <property type="evidence" value="ECO:0007669"/>
    <property type="project" value="TreeGrafter"/>
</dbReference>
<dbReference type="SUPFAM" id="SSF51905">
    <property type="entry name" value="FAD/NAD(P)-binding domain"/>
    <property type="match status" value="1"/>
</dbReference>
<dbReference type="PANTHER" id="PTHR13847:SF281">
    <property type="entry name" value="FAD DEPENDENT OXIDOREDUCTASE DOMAIN-CONTAINING PROTEIN"/>
    <property type="match status" value="1"/>
</dbReference>
<evidence type="ECO:0000313" key="3">
    <source>
        <dbReference type="EMBL" id="AUR01248.1"/>
    </source>
</evidence>